<evidence type="ECO:0000256" key="3">
    <source>
        <dbReference type="ARBA" id="ARBA00022603"/>
    </source>
</evidence>
<protein>
    <recommendedName>
        <fullName evidence="2">site-specific DNA-methyltransferase (adenine-specific)</fullName>
        <ecNumber evidence="2">2.1.1.72</ecNumber>
    </recommendedName>
</protein>
<dbReference type="EC" id="2.1.1.72" evidence="2"/>
<evidence type="ECO:0000256" key="5">
    <source>
        <dbReference type="ARBA" id="ARBA00022691"/>
    </source>
</evidence>
<evidence type="ECO:0000256" key="2">
    <source>
        <dbReference type="ARBA" id="ARBA00011900"/>
    </source>
</evidence>
<evidence type="ECO:0000256" key="1">
    <source>
        <dbReference type="ARBA" id="ARBA00006594"/>
    </source>
</evidence>
<dbReference type="GO" id="GO:0009307">
    <property type="term" value="P:DNA restriction-modification system"/>
    <property type="evidence" value="ECO:0007669"/>
    <property type="project" value="UniProtKB-KW"/>
</dbReference>
<dbReference type="SUPFAM" id="SSF53335">
    <property type="entry name" value="S-adenosyl-L-methionine-dependent methyltransferases"/>
    <property type="match status" value="1"/>
</dbReference>
<proteinExistence type="inferred from homology"/>
<keyword evidence="3" id="KW-0489">Methyltransferase</keyword>
<dbReference type="Pfam" id="PF02384">
    <property type="entry name" value="N6_Mtase"/>
    <property type="match status" value="1"/>
</dbReference>
<gene>
    <name evidence="9" type="ORF">E5333_11780</name>
</gene>
<organism evidence="9 10">
    <name type="scientific">Muribaculum intestinale</name>
    <dbReference type="NCBI Taxonomy" id="1796646"/>
    <lineage>
        <taxon>Bacteria</taxon>
        <taxon>Pseudomonadati</taxon>
        <taxon>Bacteroidota</taxon>
        <taxon>Bacteroidia</taxon>
        <taxon>Bacteroidales</taxon>
        <taxon>Muribaculaceae</taxon>
        <taxon>Muribaculum</taxon>
    </lineage>
</organism>
<dbReference type="InterPro" id="IPR051537">
    <property type="entry name" value="DNA_Adenine_Mtase"/>
</dbReference>
<dbReference type="GO" id="GO:0008170">
    <property type="term" value="F:N-methyltransferase activity"/>
    <property type="evidence" value="ECO:0007669"/>
    <property type="project" value="InterPro"/>
</dbReference>
<evidence type="ECO:0000259" key="8">
    <source>
        <dbReference type="Pfam" id="PF02384"/>
    </source>
</evidence>
<comment type="similarity">
    <text evidence="1">Belongs to the N(4)/N(6)-methyltransferase family.</text>
</comment>
<evidence type="ECO:0000313" key="9">
    <source>
        <dbReference type="EMBL" id="TGY71145.1"/>
    </source>
</evidence>
<keyword evidence="4" id="KW-0808">Transferase</keyword>
<dbReference type="InterPro" id="IPR029063">
    <property type="entry name" value="SAM-dependent_MTases_sf"/>
</dbReference>
<evidence type="ECO:0000256" key="7">
    <source>
        <dbReference type="ARBA" id="ARBA00047942"/>
    </source>
</evidence>
<dbReference type="EMBL" id="SRYD01000052">
    <property type="protein sequence ID" value="TGY71145.1"/>
    <property type="molecule type" value="Genomic_DNA"/>
</dbReference>
<dbReference type="RefSeq" id="WP_135993675.1">
    <property type="nucleotide sequence ID" value="NZ_SRYD01000052.1"/>
</dbReference>
<keyword evidence="6" id="KW-0680">Restriction system</keyword>
<dbReference type="InterPro" id="IPR003356">
    <property type="entry name" value="DNA_methylase_A-5"/>
</dbReference>
<dbReference type="PANTHER" id="PTHR42933:SF1">
    <property type="entry name" value="SITE-SPECIFIC DNA-METHYLTRANSFERASE (ADENINE-SPECIFIC)"/>
    <property type="match status" value="1"/>
</dbReference>
<keyword evidence="5" id="KW-0949">S-adenosyl-L-methionine</keyword>
<dbReference type="GO" id="GO:0009007">
    <property type="term" value="F:site-specific DNA-methyltransferase (adenine-specific) activity"/>
    <property type="evidence" value="ECO:0007669"/>
    <property type="project" value="UniProtKB-EC"/>
</dbReference>
<dbReference type="PANTHER" id="PTHR42933">
    <property type="entry name" value="SLR6095 PROTEIN"/>
    <property type="match status" value="1"/>
</dbReference>
<reference evidence="9 10" key="1">
    <citation type="submission" date="2019-04" db="EMBL/GenBank/DDBJ databases">
        <title>Microbes associate with the intestines of laboratory mice.</title>
        <authorList>
            <person name="Navarre W."/>
            <person name="Wong E."/>
            <person name="Huang K."/>
            <person name="Tropini C."/>
            <person name="Ng K."/>
            <person name="Yu B."/>
        </authorList>
    </citation>
    <scope>NUCLEOTIDE SEQUENCE [LARGE SCALE GENOMIC DNA]</scope>
    <source>
        <strain evidence="9 10">NM06_A21</strain>
    </source>
</reference>
<feature type="domain" description="DNA methylase adenine-specific" evidence="8">
    <location>
        <begin position="115"/>
        <end position="365"/>
    </location>
</feature>
<sequence>MNTVISAEIAAKTIWDILKGNTRDISNSEYAFGLKMLYFRHRTYDIVDIALPIEGINDEIVELLNIYIFMNSDIEYTLRQYVESIPFDIYQELYPELLFELFRLRAMAISRSSEMTPPEINKLLSYLAISNGCKSLYDPFCGSAGILNFLPTGSSFLGQELARISYIEACLTAEIFQDKITINLLNENSIWDRSIEVCDGIVSTPPFSASLSEKEKEAIEYETNVRCNFIDDLPIVRGLRINHAKVTITVLPHVFCFGNGHRDVRRFIVNNNYIDTIISLPRNVLYGTGIKPIVLICRKDKLIGSPVRFIFADNFVIGNNSRNRKLDVDRLIADLNSSSNLIESFVSNDEIIQNDYTLIPEVYYPISRDEIGTSVVTMIR</sequence>
<evidence type="ECO:0000256" key="6">
    <source>
        <dbReference type="ARBA" id="ARBA00022747"/>
    </source>
</evidence>
<dbReference type="Proteomes" id="UP000306630">
    <property type="component" value="Unassembled WGS sequence"/>
</dbReference>
<dbReference type="AlphaFoldDB" id="A0A4S2FPU6"/>
<evidence type="ECO:0000256" key="4">
    <source>
        <dbReference type="ARBA" id="ARBA00022679"/>
    </source>
</evidence>
<evidence type="ECO:0000313" key="10">
    <source>
        <dbReference type="Proteomes" id="UP000306630"/>
    </source>
</evidence>
<name>A0A4S2FPU6_9BACT</name>
<comment type="caution">
    <text evidence="9">The sequence shown here is derived from an EMBL/GenBank/DDBJ whole genome shotgun (WGS) entry which is preliminary data.</text>
</comment>
<accession>A0A4S2FPU6</accession>
<dbReference type="GO" id="GO:0003677">
    <property type="term" value="F:DNA binding"/>
    <property type="evidence" value="ECO:0007669"/>
    <property type="project" value="InterPro"/>
</dbReference>
<dbReference type="GO" id="GO:0032259">
    <property type="term" value="P:methylation"/>
    <property type="evidence" value="ECO:0007669"/>
    <property type="project" value="UniProtKB-KW"/>
</dbReference>
<dbReference type="Gene3D" id="3.40.50.150">
    <property type="entry name" value="Vaccinia Virus protein VP39"/>
    <property type="match status" value="1"/>
</dbReference>
<comment type="catalytic activity">
    <reaction evidence="7">
        <text>a 2'-deoxyadenosine in DNA + S-adenosyl-L-methionine = an N(6)-methyl-2'-deoxyadenosine in DNA + S-adenosyl-L-homocysteine + H(+)</text>
        <dbReference type="Rhea" id="RHEA:15197"/>
        <dbReference type="Rhea" id="RHEA-COMP:12418"/>
        <dbReference type="Rhea" id="RHEA-COMP:12419"/>
        <dbReference type="ChEBI" id="CHEBI:15378"/>
        <dbReference type="ChEBI" id="CHEBI:57856"/>
        <dbReference type="ChEBI" id="CHEBI:59789"/>
        <dbReference type="ChEBI" id="CHEBI:90615"/>
        <dbReference type="ChEBI" id="CHEBI:90616"/>
        <dbReference type="EC" id="2.1.1.72"/>
    </reaction>
</comment>